<feature type="region of interest" description="Disordered" evidence="1">
    <location>
        <begin position="23"/>
        <end position="61"/>
    </location>
</feature>
<dbReference type="Proteomes" id="UP000314294">
    <property type="component" value="Unassembled WGS sequence"/>
</dbReference>
<dbReference type="AlphaFoldDB" id="A0A4Z2E615"/>
<dbReference type="EMBL" id="SRLO01016162">
    <property type="protein sequence ID" value="TNN24177.1"/>
    <property type="molecule type" value="Genomic_DNA"/>
</dbReference>
<reference evidence="2 3" key="1">
    <citation type="submission" date="2019-03" db="EMBL/GenBank/DDBJ databases">
        <title>First draft genome of Liparis tanakae, snailfish: a comprehensive survey of snailfish specific genes.</title>
        <authorList>
            <person name="Kim W."/>
            <person name="Song I."/>
            <person name="Jeong J.-H."/>
            <person name="Kim D."/>
            <person name="Kim S."/>
            <person name="Ryu S."/>
            <person name="Song J.Y."/>
            <person name="Lee S.K."/>
        </authorList>
    </citation>
    <scope>NUCLEOTIDE SEQUENCE [LARGE SCALE GENOMIC DNA]</scope>
    <source>
        <tissue evidence="2">Muscle</tissue>
    </source>
</reference>
<protein>
    <submittedName>
        <fullName evidence="2">Uncharacterized protein</fullName>
    </submittedName>
</protein>
<name>A0A4Z2E615_9TELE</name>
<organism evidence="2 3">
    <name type="scientific">Liparis tanakae</name>
    <name type="common">Tanaka's snailfish</name>
    <dbReference type="NCBI Taxonomy" id="230148"/>
    <lineage>
        <taxon>Eukaryota</taxon>
        <taxon>Metazoa</taxon>
        <taxon>Chordata</taxon>
        <taxon>Craniata</taxon>
        <taxon>Vertebrata</taxon>
        <taxon>Euteleostomi</taxon>
        <taxon>Actinopterygii</taxon>
        <taxon>Neopterygii</taxon>
        <taxon>Teleostei</taxon>
        <taxon>Neoteleostei</taxon>
        <taxon>Acanthomorphata</taxon>
        <taxon>Eupercaria</taxon>
        <taxon>Perciformes</taxon>
        <taxon>Cottioidei</taxon>
        <taxon>Cottales</taxon>
        <taxon>Liparidae</taxon>
        <taxon>Liparis</taxon>
    </lineage>
</organism>
<proteinExistence type="predicted"/>
<keyword evidence="3" id="KW-1185">Reference proteome</keyword>
<comment type="caution">
    <text evidence="2">The sequence shown here is derived from an EMBL/GenBank/DDBJ whole genome shotgun (WGS) entry which is preliminary data.</text>
</comment>
<evidence type="ECO:0000313" key="3">
    <source>
        <dbReference type="Proteomes" id="UP000314294"/>
    </source>
</evidence>
<evidence type="ECO:0000256" key="1">
    <source>
        <dbReference type="SAM" id="MobiDB-lite"/>
    </source>
</evidence>
<accession>A0A4Z2E615</accession>
<gene>
    <name evidence="2" type="ORF">EYF80_065699</name>
</gene>
<evidence type="ECO:0000313" key="2">
    <source>
        <dbReference type="EMBL" id="TNN24177.1"/>
    </source>
</evidence>
<sequence length="61" mass="6724">MSCTQFIGNLEGLNAGQDYHKDLLKRPARTPPLPGPLSSRRMEDSNCDGVLEAGRRGQDPR</sequence>